<evidence type="ECO:0000313" key="2">
    <source>
        <dbReference type="Proteomes" id="UP000045706"/>
    </source>
</evidence>
<sequence length="143" mass="14122">MVRRGEPTYGLQGLLDLGVKGAALEGNDLGGRVGVVGDGAAALGAEDAVDVLAGGALASPGLGGALDGELVLGDNDDEGWFGEMGQWDSTTYGKGRRDAALRTVGRAGLALAVVAVIVAREEGLVDVGRVGDGLAEAVSGFTG</sequence>
<dbReference type="EMBL" id="CVQI01032274">
    <property type="protein sequence ID" value="CRK40890.1"/>
    <property type="molecule type" value="Genomic_DNA"/>
</dbReference>
<name>A0A0G4N3K3_VERLO</name>
<reference evidence="2" key="1">
    <citation type="submission" date="2015-05" db="EMBL/GenBank/DDBJ databases">
        <authorList>
            <person name="Fogelqvist Johan"/>
        </authorList>
    </citation>
    <scope>NUCLEOTIDE SEQUENCE [LARGE SCALE GENOMIC DNA]</scope>
</reference>
<proteinExistence type="predicted"/>
<organism evidence="1 2">
    <name type="scientific">Verticillium longisporum</name>
    <name type="common">Verticillium dahliae var. longisporum</name>
    <dbReference type="NCBI Taxonomy" id="100787"/>
    <lineage>
        <taxon>Eukaryota</taxon>
        <taxon>Fungi</taxon>
        <taxon>Dikarya</taxon>
        <taxon>Ascomycota</taxon>
        <taxon>Pezizomycotina</taxon>
        <taxon>Sordariomycetes</taxon>
        <taxon>Hypocreomycetidae</taxon>
        <taxon>Glomerellales</taxon>
        <taxon>Plectosphaerellaceae</taxon>
        <taxon>Verticillium</taxon>
    </lineage>
</organism>
<evidence type="ECO:0000313" key="1">
    <source>
        <dbReference type="EMBL" id="CRK40890.1"/>
    </source>
</evidence>
<dbReference type="Proteomes" id="UP000045706">
    <property type="component" value="Unassembled WGS sequence"/>
</dbReference>
<dbReference type="AlphaFoldDB" id="A0A0G4N3K3"/>
<gene>
    <name evidence="1" type="ORF">BN1723_004981</name>
</gene>
<protein>
    <submittedName>
        <fullName evidence="1">Uncharacterized protein</fullName>
    </submittedName>
</protein>
<accession>A0A0G4N3K3</accession>